<dbReference type="Proteomes" id="UP000075621">
    <property type="component" value="Unassembled WGS sequence"/>
</dbReference>
<protein>
    <submittedName>
        <fullName evidence="1">Uncharacterized protein</fullName>
    </submittedName>
</protein>
<evidence type="ECO:0000313" key="1">
    <source>
        <dbReference type="EMBL" id="KYL33190.1"/>
    </source>
</evidence>
<evidence type="ECO:0000313" key="2">
    <source>
        <dbReference type="Proteomes" id="UP000075621"/>
    </source>
</evidence>
<sequence length="59" mass="6824">MYHHESASRGHEDTPEKVKRFNAELAYLQTTWADVIAADPAYNPNLTLKRESFAIKSFR</sequence>
<accession>A0ABR5VRT8</accession>
<comment type="caution">
    <text evidence="1">The sequence shown here is derived from an EMBL/GenBank/DDBJ whole genome shotgun (WGS) entry which is preliminary data.</text>
</comment>
<proteinExistence type="predicted"/>
<organism evidence="1 2">
    <name type="scientific">Pseudoalteromonas agarivorans</name>
    <dbReference type="NCBI Taxonomy" id="176102"/>
    <lineage>
        <taxon>Bacteria</taxon>
        <taxon>Pseudomonadati</taxon>
        <taxon>Pseudomonadota</taxon>
        <taxon>Gammaproteobacteria</taxon>
        <taxon>Alteromonadales</taxon>
        <taxon>Pseudoalteromonadaceae</taxon>
        <taxon>Pseudoalteromonas</taxon>
    </lineage>
</organism>
<dbReference type="EMBL" id="LVCM01000016">
    <property type="protein sequence ID" value="KYL33190.1"/>
    <property type="molecule type" value="Genomic_DNA"/>
</dbReference>
<gene>
    <name evidence="1" type="ORF">A2I98_14220</name>
</gene>
<reference evidence="1 2" key="1">
    <citation type="submission" date="2016-03" db="EMBL/GenBank/DDBJ databases">
        <authorList>
            <person name="Zhang H."/>
            <person name="Liu R."/>
            <person name="Wang M."/>
            <person name="Wang H."/>
            <person name="Wang L."/>
            <person name="Song L."/>
        </authorList>
    </citation>
    <scope>NUCLEOTIDE SEQUENCE [LARGE SCALE GENOMIC DNA]</scope>
    <source>
        <strain evidence="1 2">DSM 16098</strain>
    </source>
</reference>
<name>A0ABR5VRT8_9GAMM</name>